<protein>
    <submittedName>
        <fullName evidence="3">Diketogulonate reductase-like aldo/keto reductase</fullName>
    </submittedName>
</protein>
<sequence length="313" mass="35810">MKMKKRIFSPARRRLLRAGTALALPLLWPKLGRAVGADKILRPIPASEEMIPAIGMGTWLTFGIDPDNTAQMRVRERILRMFFERGGTLIDSSPMYGTAEEVVGKCLERLDDDPDLFAATKVWTRGWRAGVRQMERSKLLWDVERFDLMQVHNLLDWETHLATLKEWKAAGRIRYIGVTTSHGRRHAELAKVMEKELLDFVQLTYNLLDREAEQRLLPLAKERGIAVLVNRPFQGGGLFDRFASQPLPEWAAQIDCENWAQFFLKFIISHPAVTCAIPATSQVAHMRENMGAGYGRLPDAKLRRRMIEYVRGL</sequence>
<keyword evidence="4" id="KW-1185">Reference proteome</keyword>
<dbReference type="InterPro" id="IPR023210">
    <property type="entry name" value="NADP_OxRdtase_dom"/>
</dbReference>
<proteinExistence type="predicted"/>
<dbReference type="Gene3D" id="3.20.20.100">
    <property type="entry name" value="NADP-dependent oxidoreductase domain"/>
    <property type="match status" value="1"/>
</dbReference>
<dbReference type="PANTHER" id="PTHR43638:SF3">
    <property type="entry name" value="ALDEHYDE REDUCTASE"/>
    <property type="match status" value="1"/>
</dbReference>
<evidence type="ECO:0000259" key="2">
    <source>
        <dbReference type="Pfam" id="PF00248"/>
    </source>
</evidence>
<dbReference type="InterPro" id="IPR036812">
    <property type="entry name" value="NAD(P)_OxRdtase_dom_sf"/>
</dbReference>
<dbReference type="Pfam" id="PF00248">
    <property type="entry name" value="Aldo_ket_red"/>
    <property type="match status" value="1"/>
</dbReference>
<evidence type="ECO:0000313" key="3">
    <source>
        <dbReference type="EMBL" id="TDY02544.1"/>
    </source>
</evidence>
<dbReference type="CDD" id="cd19095">
    <property type="entry name" value="AKR_PA4992-like"/>
    <property type="match status" value="1"/>
</dbReference>
<organism evidence="3 4">
    <name type="scientific">Thiohalophilus thiocyanatoxydans</name>
    <dbReference type="NCBI Taxonomy" id="381308"/>
    <lineage>
        <taxon>Bacteria</taxon>
        <taxon>Pseudomonadati</taxon>
        <taxon>Pseudomonadota</taxon>
        <taxon>Gammaproteobacteria</taxon>
        <taxon>Thiohalomonadales</taxon>
        <taxon>Thiohalophilaceae</taxon>
        <taxon>Thiohalophilus</taxon>
    </lineage>
</organism>
<feature type="signal peptide" evidence="1">
    <location>
        <begin position="1"/>
        <end position="23"/>
    </location>
</feature>
<name>A0A4R8IQG5_9GAMM</name>
<feature type="domain" description="NADP-dependent oxidoreductase" evidence="2">
    <location>
        <begin position="54"/>
        <end position="301"/>
    </location>
</feature>
<dbReference type="EMBL" id="SOQX01000002">
    <property type="protein sequence ID" value="TDY02544.1"/>
    <property type="molecule type" value="Genomic_DNA"/>
</dbReference>
<dbReference type="Proteomes" id="UP000294914">
    <property type="component" value="Unassembled WGS sequence"/>
</dbReference>
<reference evidence="3 4" key="1">
    <citation type="submission" date="2019-03" db="EMBL/GenBank/DDBJ databases">
        <title>Genomic Encyclopedia of Type Strains, Phase IV (KMG-IV): sequencing the most valuable type-strain genomes for metagenomic binning, comparative biology and taxonomic classification.</title>
        <authorList>
            <person name="Goeker M."/>
        </authorList>
    </citation>
    <scope>NUCLEOTIDE SEQUENCE [LARGE SCALE GENOMIC DNA]</scope>
    <source>
        <strain evidence="3 4">DSM 16326</strain>
    </source>
</reference>
<accession>A0A4R8IQG5</accession>
<dbReference type="AlphaFoldDB" id="A0A4R8IQG5"/>
<keyword evidence="1" id="KW-0732">Signal</keyword>
<gene>
    <name evidence="3" type="ORF">EDC23_0919</name>
</gene>
<dbReference type="SUPFAM" id="SSF51430">
    <property type="entry name" value="NAD(P)-linked oxidoreductase"/>
    <property type="match status" value="1"/>
</dbReference>
<evidence type="ECO:0000256" key="1">
    <source>
        <dbReference type="SAM" id="SignalP"/>
    </source>
</evidence>
<feature type="chain" id="PRO_5020331778" evidence="1">
    <location>
        <begin position="24"/>
        <end position="313"/>
    </location>
</feature>
<dbReference type="PANTHER" id="PTHR43638">
    <property type="entry name" value="OXIDOREDUCTASE, ALDO/KETO REDUCTASE FAMILY PROTEIN"/>
    <property type="match status" value="1"/>
</dbReference>
<evidence type="ECO:0000313" key="4">
    <source>
        <dbReference type="Proteomes" id="UP000294914"/>
    </source>
</evidence>
<comment type="caution">
    <text evidence="3">The sequence shown here is derived from an EMBL/GenBank/DDBJ whole genome shotgun (WGS) entry which is preliminary data.</text>
</comment>